<proteinExistence type="predicted"/>
<dbReference type="SUPFAM" id="SSF48371">
    <property type="entry name" value="ARM repeat"/>
    <property type="match status" value="1"/>
</dbReference>
<reference evidence="1 2" key="1">
    <citation type="submission" date="2018-05" db="EMBL/GenBank/DDBJ databases">
        <title>Leucothrix arctica sp. nov., isolated from Arctic seawater.</title>
        <authorList>
            <person name="Choi A."/>
            <person name="Baek K."/>
        </authorList>
    </citation>
    <scope>NUCLEOTIDE SEQUENCE [LARGE SCALE GENOMIC DNA]</scope>
    <source>
        <strain evidence="1 2">IMCC9719</strain>
    </source>
</reference>
<dbReference type="AlphaFoldDB" id="A0A317CE44"/>
<organism evidence="1 2">
    <name type="scientific">Leucothrix arctica</name>
    <dbReference type="NCBI Taxonomy" id="1481894"/>
    <lineage>
        <taxon>Bacteria</taxon>
        <taxon>Pseudomonadati</taxon>
        <taxon>Pseudomonadota</taxon>
        <taxon>Gammaproteobacteria</taxon>
        <taxon>Thiotrichales</taxon>
        <taxon>Thiotrichaceae</taxon>
        <taxon>Leucothrix</taxon>
    </lineage>
</organism>
<evidence type="ECO:0000313" key="2">
    <source>
        <dbReference type="Proteomes" id="UP000245506"/>
    </source>
</evidence>
<evidence type="ECO:0000313" key="1">
    <source>
        <dbReference type="EMBL" id="PWQ94570.1"/>
    </source>
</evidence>
<protein>
    <submittedName>
        <fullName evidence="1">DNA alkylation repair protein</fullName>
    </submittedName>
</protein>
<dbReference type="Gene3D" id="1.25.40.290">
    <property type="entry name" value="ARM repeat domains"/>
    <property type="match status" value="1"/>
</dbReference>
<comment type="caution">
    <text evidence="1">The sequence shown here is derived from an EMBL/GenBank/DDBJ whole genome shotgun (WGS) entry which is preliminary data.</text>
</comment>
<dbReference type="Pfam" id="PF08713">
    <property type="entry name" value="DNA_alkylation"/>
    <property type="match status" value="1"/>
</dbReference>
<dbReference type="OrthoDB" id="9797162at2"/>
<gene>
    <name evidence="1" type="ORF">DKT75_14840</name>
</gene>
<dbReference type="InterPro" id="IPR014825">
    <property type="entry name" value="DNA_alkylation"/>
</dbReference>
<accession>A0A317CE44</accession>
<name>A0A317CE44_9GAMM</name>
<dbReference type="RefSeq" id="WP_109824219.1">
    <property type="nucleotide sequence ID" value="NZ_QGKL01000039.1"/>
</dbReference>
<sequence length="376" mass="42555">MEPFKNLFSPSLVKCIAFHLNKHIINFDAEGFENNILETLETLELKGRAQLISDQLHVVLPNDDKARQKVLYTILHPEELDNGDKPSDEDGIRNWGIFPLTLVVGQHGTHDIEESLLLLKAMTKRFTSEFGIRDLLIADQSKALMVLQQWLTDPNKHVRRLISEGTRPRLPWGKQLPELIKDPTPMLPVLEALRDDKEEYVRRSVANHLNDIAKDHPDLVATIANDWMKGADKNREKLIRHACRSLIKQGHPLALKAFGIEPPDITLIDLSLTSSTVAFGSSLEFNVNLKSNSDKAQQLIIDYSIHFLKANGKLAPKVFKGTKVTLEAGASYQFQKRHAIKPITTRRCYAGLHALSLRINGNDFGYIEFDLIMSEH</sequence>
<keyword evidence="2" id="KW-1185">Reference proteome</keyword>
<dbReference type="Proteomes" id="UP000245506">
    <property type="component" value="Unassembled WGS sequence"/>
</dbReference>
<dbReference type="EMBL" id="QGKL01000039">
    <property type="protein sequence ID" value="PWQ94570.1"/>
    <property type="molecule type" value="Genomic_DNA"/>
</dbReference>
<dbReference type="InterPro" id="IPR016024">
    <property type="entry name" value="ARM-type_fold"/>
</dbReference>